<proteinExistence type="predicted"/>
<keyword evidence="3" id="KW-1185">Reference proteome</keyword>
<feature type="region of interest" description="Disordered" evidence="1">
    <location>
        <begin position="386"/>
        <end position="411"/>
    </location>
</feature>
<dbReference type="EMBL" id="JARJLG010000022">
    <property type="protein sequence ID" value="KAJ7771116.1"/>
    <property type="molecule type" value="Genomic_DNA"/>
</dbReference>
<accession>A0AAD7JT16</accession>
<protein>
    <submittedName>
        <fullName evidence="2">Uncharacterized protein</fullName>
    </submittedName>
</protein>
<evidence type="ECO:0000313" key="3">
    <source>
        <dbReference type="Proteomes" id="UP001215280"/>
    </source>
</evidence>
<evidence type="ECO:0000256" key="1">
    <source>
        <dbReference type="SAM" id="MobiDB-lite"/>
    </source>
</evidence>
<reference evidence="2" key="1">
    <citation type="submission" date="2023-03" db="EMBL/GenBank/DDBJ databases">
        <title>Massive genome expansion in bonnet fungi (Mycena s.s.) driven by repeated elements and novel gene families across ecological guilds.</title>
        <authorList>
            <consortium name="Lawrence Berkeley National Laboratory"/>
            <person name="Harder C.B."/>
            <person name="Miyauchi S."/>
            <person name="Viragh M."/>
            <person name="Kuo A."/>
            <person name="Thoen E."/>
            <person name="Andreopoulos B."/>
            <person name="Lu D."/>
            <person name="Skrede I."/>
            <person name="Drula E."/>
            <person name="Henrissat B."/>
            <person name="Morin E."/>
            <person name="Kohler A."/>
            <person name="Barry K."/>
            <person name="LaButti K."/>
            <person name="Morin E."/>
            <person name="Salamov A."/>
            <person name="Lipzen A."/>
            <person name="Mereny Z."/>
            <person name="Hegedus B."/>
            <person name="Baldrian P."/>
            <person name="Stursova M."/>
            <person name="Weitz H."/>
            <person name="Taylor A."/>
            <person name="Grigoriev I.V."/>
            <person name="Nagy L.G."/>
            <person name="Martin F."/>
            <person name="Kauserud H."/>
        </authorList>
    </citation>
    <scope>NUCLEOTIDE SEQUENCE</scope>
    <source>
        <strain evidence="2">CBHHK188m</strain>
    </source>
</reference>
<dbReference type="AlphaFoldDB" id="A0AAD7JT16"/>
<dbReference type="Proteomes" id="UP001215280">
    <property type="component" value="Unassembled WGS sequence"/>
</dbReference>
<sequence>MFRIYRALSPADRVFVQNIGRGAPNSWSRHLTASALGKRPPPRRKQKELPELAIPEESTAPMVDSDLKQYLVPLYAHGWKFCFDLRNGEGEHRTALRCEGFRFLALKALVAFTESTRDAPGGDISIFTNLEAAVFLHPPEGITHNLIRLAVKIQTAYLNIVGPGVNVKKVNERYNITSFKRMRFIKYSQKTGTLVPPLPPTHVTIVPAPLPPAPQMFASPQPSIIEADLETYIVPLINNGWELRVIQNSPTFPEVRASLKGYYSLHRVFRFTDYPAARHFLHAVATRIPTQPQRSLAGVQMNLRSTTNPGLYELLIWSISELDADAPAKYGVSLADVRFAIEVNNEFTAKWGGRSHNTALDDRFIPTTMEKLWSFRTRPKRAAESLGFGIRPGEEDTSAEETEREPWHAIK</sequence>
<comment type="caution">
    <text evidence="2">The sequence shown here is derived from an EMBL/GenBank/DDBJ whole genome shotgun (WGS) entry which is preliminary data.</text>
</comment>
<gene>
    <name evidence="2" type="ORF">DFH07DRAFT_937968</name>
</gene>
<name>A0AAD7JT16_9AGAR</name>
<organism evidence="2 3">
    <name type="scientific">Mycena maculata</name>
    <dbReference type="NCBI Taxonomy" id="230809"/>
    <lineage>
        <taxon>Eukaryota</taxon>
        <taxon>Fungi</taxon>
        <taxon>Dikarya</taxon>
        <taxon>Basidiomycota</taxon>
        <taxon>Agaricomycotina</taxon>
        <taxon>Agaricomycetes</taxon>
        <taxon>Agaricomycetidae</taxon>
        <taxon>Agaricales</taxon>
        <taxon>Marasmiineae</taxon>
        <taxon>Mycenaceae</taxon>
        <taxon>Mycena</taxon>
    </lineage>
</organism>
<evidence type="ECO:0000313" key="2">
    <source>
        <dbReference type="EMBL" id="KAJ7771116.1"/>
    </source>
</evidence>